<dbReference type="UniPathway" id="UPA00031">
    <property type="reaction ID" value="UER00009"/>
</dbReference>
<comment type="catalytic activity">
    <reaction evidence="1 9 11">
        <text>1-(5-phospho-beta-D-ribosyl)-5-[(5-phospho-beta-D-ribosylamino)methylideneamino]imidazole-4-carboxamide = 5-[(5-phospho-1-deoxy-D-ribulos-1-ylimino)methylamino]-1-(5-phospho-beta-D-ribosyl)imidazole-4-carboxamide</text>
        <dbReference type="Rhea" id="RHEA:15469"/>
        <dbReference type="ChEBI" id="CHEBI:58435"/>
        <dbReference type="ChEBI" id="CHEBI:58525"/>
        <dbReference type="EC" id="5.3.1.16"/>
    </reaction>
</comment>
<evidence type="ECO:0000256" key="4">
    <source>
        <dbReference type="ARBA" id="ARBA00009667"/>
    </source>
</evidence>
<evidence type="ECO:0000256" key="8">
    <source>
        <dbReference type="ARBA" id="ARBA00023235"/>
    </source>
</evidence>
<dbReference type="Proteomes" id="UP000266287">
    <property type="component" value="Unassembled WGS sequence"/>
</dbReference>
<gene>
    <name evidence="9 12" type="primary">hisA</name>
    <name evidence="12" type="ORF">B9J77_02265</name>
</gene>
<dbReference type="EMBL" id="NDHY01000003">
    <property type="protein sequence ID" value="RII00570.1"/>
    <property type="molecule type" value="Genomic_DNA"/>
</dbReference>
<dbReference type="HAMAP" id="MF_01014">
    <property type="entry name" value="HisA"/>
    <property type="match status" value="1"/>
</dbReference>
<evidence type="ECO:0000313" key="13">
    <source>
        <dbReference type="Proteomes" id="UP000266287"/>
    </source>
</evidence>
<dbReference type="AlphaFoldDB" id="A0A399FYW8"/>
<dbReference type="InterPro" id="IPR006062">
    <property type="entry name" value="His_biosynth"/>
</dbReference>
<comment type="caution">
    <text evidence="12">The sequence shown here is derived from an EMBL/GenBank/DDBJ whole genome shotgun (WGS) entry which is preliminary data.</text>
</comment>
<dbReference type="InterPro" id="IPR044524">
    <property type="entry name" value="Isoase_HisA-like"/>
</dbReference>
<dbReference type="SUPFAM" id="SSF51366">
    <property type="entry name" value="Ribulose-phoshate binding barrel"/>
    <property type="match status" value="1"/>
</dbReference>
<dbReference type="PANTHER" id="PTHR43090">
    <property type="entry name" value="1-(5-PHOSPHORIBOSYL)-5-[(5-PHOSPHORIBOSYLAMINO)METHYLIDENEAMINO] IMIDAZOLE-4-CARBOXAMIDE ISOMERASE"/>
    <property type="match status" value="1"/>
</dbReference>
<dbReference type="GO" id="GO:0005737">
    <property type="term" value="C:cytoplasm"/>
    <property type="evidence" value="ECO:0007669"/>
    <property type="project" value="UniProtKB-SubCell"/>
</dbReference>
<dbReference type="FunFam" id="3.20.20.70:FF:000009">
    <property type="entry name" value="1-(5-phosphoribosyl)-5-[(5-phosphoribosylamino)methylideneamino] imidazole-4-carboxamide isomerase"/>
    <property type="match status" value="1"/>
</dbReference>
<accession>A0A399FYW8</accession>
<evidence type="ECO:0000256" key="9">
    <source>
        <dbReference type="HAMAP-Rule" id="MF_01014"/>
    </source>
</evidence>
<keyword evidence="5 9" id="KW-0963">Cytoplasm</keyword>
<dbReference type="InterPro" id="IPR013785">
    <property type="entry name" value="Aldolase_TIM"/>
</dbReference>
<evidence type="ECO:0000256" key="11">
    <source>
        <dbReference type="RuleBase" id="RU003658"/>
    </source>
</evidence>
<protein>
    <recommendedName>
        <fullName evidence="9 11">1-(5-phosphoribosyl)-5-[(5-phosphoribosylamino)methylideneamino] imidazole-4-carboxamide isomerase</fullName>
        <ecNumber evidence="9 11">5.3.1.16</ecNumber>
    </recommendedName>
    <alternativeName>
        <fullName evidence="9">Phosphoribosylformimino-5-aminoimidazole carboxamide ribotide isomerase</fullName>
    </alternativeName>
</protein>
<comment type="similarity">
    <text evidence="4 9 10">Belongs to the HisA/HisF family.</text>
</comment>
<keyword evidence="6 9" id="KW-0028">Amino-acid biosynthesis</keyword>
<dbReference type="InterPro" id="IPR023016">
    <property type="entry name" value="HisA/PriA"/>
</dbReference>
<dbReference type="NCBIfam" id="NF010112">
    <property type="entry name" value="PRK13585.1"/>
    <property type="match status" value="1"/>
</dbReference>
<evidence type="ECO:0000256" key="3">
    <source>
        <dbReference type="ARBA" id="ARBA00005133"/>
    </source>
</evidence>
<proteinExistence type="inferred from homology"/>
<evidence type="ECO:0000256" key="7">
    <source>
        <dbReference type="ARBA" id="ARBA00023102"/>
    </source>
</evidence>
<comment type="pathway">
    <text evidence="3 9 11">Amino-acid biosynthesis; L-histidine biosynthesis; L-histidine from 5-phospho-alpha-D-ribose 1-diphosphate: step 4/9.</text>
</comment>
<evidence type="ECO:0000256" key="2">
    <source>
        <dbReference type="ARBA" id="ARBA00004496"/>
    </source>
</evidence>
<sequence length="237" mass="25412">MLIFPAIDILEGKVVRLSQGKFSSKTVYSDNPLSVAIQWQEEGAKFLHIVDLDGAKAGKPINLALIEKIAHALKIPIQLGGGVRDINSLKMILDKGVERVILGSVVVQKPRFLSQACSRFGERIVVGIDARHGLVSIAGWRETTAKKAVELAREVEASGAKTIIFTDIERDGMLISCNIDGITEILAAVKIPLIASGGISTTEDIIKLKKLGLAGIIIGKAFYDGKLTLSEAMEAAQ</sequence>
<dbReference type="InterPro" id="IPR011060">
    <property type="entry name" value="RibuloseP-bd_barrel"/>
</dbReference>
<keyword evidence="7 9" id="KW-0368">Histidine biosynthesis</keyword>
<feature type="active site" description="Proton acceptor" evidence="9">
    <location>
        <position position="8"/>
    </location>
</feature>
<dbReference type="GO" id="GO:0000105">
    <property type="term" value="P:L-histidine biosynthetic process"/>
    <property type="evidence" value="ECO:0007669"/>
    <property type="project" value="UniProtKB-UniRule"/>
</dbReference>
<evidence type="ECO:0000256" key="5">
    <source>
        <dbReference type="ARBA" id="ARBA00022490"/>
    </source>
</evidence>
<organism evidence="12 13">
    <name type="scientific">candidate division NPL-UPA2 bacterium Unc8</name>
    <dbReference type="NCBI Taxonomy" id="1980939"/>
    <lineage>
        <taxon>Bacteria</taxon>
    </lineage>
</organism>
<reference evidence="12 13" key="1">
    <citation type="submission" date="2018-08" db="EMBL/GenBank/DDBJ databases">
        <title>Draft genome of candidate division NPL-UPA2 bacterium Unc8 that adapted to ultra-basic serpentinizing groundwater.</title>
        <authorList>
            <person name="Ishii S."/>
            <person name="Suzuki S."/>
            <person name="Nealson K.H."/>
        </authorList>
    </citation>
    <scope>NUCLEOTIDE SEQUENCE [LARGE SCALE GENOMIC DNA]</scope>
    <source>
        <strain evidence="12">Unc8</strain>
    </source>
</reference>
<evidence type="ECO:0000256" key="1">
    <source>
        <dbReference type="ARBA" id="ARBA00000901"/>
    </source>
</evidence>
<dbReference type="NCBIfam" id="TIGR00007">
    <property type="entry name" value="1-(5-phosphoribosyl)-5-[(5-phosphoribosylamino)methylideneamino]imidazole-4-carboxamide isomerase"/>
    <property type="match status" value="1"/>
</dbReference>
<dbReference type="Pfam" id="PF00977">
    <property type="entry name" value="His_biosynth"/>
    <property type="match status" value="1"/>
</dbReference>
<dbReference type="GO" id="GO:0000162">
    <property type="term" value="P:L-tryptophan biosynthetic process"/>
    <property type="evidence" value="ECO:0007669"/>
    <property type="project" value="TreeGrafter"/>
</dbReference>
<dbReference type="EC" id="5.3.1.16" evidence="9 11"/>
<dbReference type="Gene3D" id="3.20.20.70">
    <property type="entry name" value="Aldolase class I"/>
    <property type="match status" value="1"/>
</dbReference>
<name>A0A399FYW8_UNCN2</name>
<feature type="active site" description="Proton donor" evidence="9">
    <location>
        <position position="129"/>
    </location>
</feature>
<evidence type="ECO:0000256" key="6">
    <source>
        <dbReference type="ARBA" id="ARBA00022605"/>
    </source>
</evidence>
<evidence type="ECO:0000256" key="10">
    <source>
        <dbReference type="RuleBase" id="RU003657"/>
    </source>
</evidence>
<dbReference type="PANTHER" id="PTHR43090:SF2">
    <property type="entry name" value="1-(5-PHOSPHORIBOSYL)-5-[(5-PHOSPHORIBOSYLAMINO)METHYLIDENEAMINO] IMIDAZOLE-4-CARBOXAMIDE ISOMERASE"/>
    <property type="match status" value="1"/>
</dbReference>
<evidence type="ECO:0000313" key="12">
    <source>
        <dbReference type="EMBL" id="RII00570.1"/>
    </source>
</evidence>
<dbReference type="CDD" id="cd04732">
    <property type="entry name" value="HisA"/>
    <property type="match status" value="1"/>
</dbReference>
<keyword evidence="8 9" id="KW-0413">Isomerase</keyword>
<comment type="subcellular location">
    <subcellularLocation>
        <location evidence="2 9 11">Cytoplasm</location>
    </subcellularLocation>
</comment>
<dbReference type="InterPro" id="IPR006063">
    <property type="entry name" value="HisA_bact_arch"/>
</dbReference>
<dbReference type="GO" id="GO:0003949">
    <property type="term" value="F:1-(5-phosphoribosyl)-5-[(5-phosphoribosylamino)methylideneamino]imidazole-4-carboxamide isomerase activity"/>
    <property type="evidence" value="ECO:0007669"/>
    <property type="project" value="UniProtKB-UniRule"/>
</dbReference>